<reference evidence="1 2" key="1">
    <citation type="journal article" date="2022" name="DNA Res.">
        <title>Chromosomal-level genome assembly of the orchid tree Bauhinia variegata (Leguminosae; Cercidoideae) supports the allotetraploid origin hypothesis of Bauhinia.</title>
        <authorList>
            <person name="Zhong Y."/>
            <person name="Chen Y."/>
            <person name="Zheng D."/>
            <person name="Pang J."/>
            <person name="Liu Y."/>
            <person name="Luo S."/>
            <person name="Meng S."/>
            <person name="Qian L."/>
            <person name="Wei D."/>
            <person name="Dai S."/>
            <person name="Zhou R."/>
        </authorList>
    </citation>
    <scope>NUCLEOTIDE SEQUENCE [LARGE SCALE GENOMIC DNA]</scope>
    <source>
        <strain evidence="1">BV-YZ2020</strain>
    </source>
</reference>
<accession>A0ACB9NC32</accession>
<dbReference type="EMBL" id="CM039432">
    <property type="protein sequence ID" value="KAI4334033.1"/>
    <property type="molecule type" value="Genomic_DNA"/>
</dbReference>
<sequence>MEKGIKSGVERKGNASSPKGSASKQETSPGGNVNRQVLDQATNSSSVNAARVKRAEESLRTVMFLSCWGPN</sequence>
<protein>
    <submittedName>
        <fullName evidence="1">Uncharacterized protein</fullName>
    </submittedName>
</protein>
<comment type="caution">
    <text evidence="1">The sequence shown here is derived from an EMBL/GenBank/DDBJ whole genome shotgun (WGS) entry which is preliminary data.</text>
</comment>
<gene>
    <name evidence="1" type="ORF">L6164_018773</name>
</gene>
<evidence type="ECO:0000313" key="2">
    <source>
        <dbReference type="Proteomes" id="UP000828941"/>
    </source>
</evidence>
<organism evidence="1 2">
    <name type="scientific">Bauhinia variegata</name>
    <name type="common">Purple orchid tree</name>
    <name type="synonym">Phanera variegata</name>
    <dbReference type="NCBI Taxonomy" id="167791"/>
    <lineage>
        <taxon>Eukaryota</taxon>
        <taxon>Viridiplantae</taxon>
        <taxon>Streptophyta</taxon>
        <taxon>Embryophyta</taxon>
        <taxon>Tracheophyta</taxon>
        <taxon>Spermatophyta</taxon>
        <taxon>Magnoliopsida</taxon>
        <taxon>eudicotyledons</taxon>
        <taxon>Gunneridae</taxon>
        <taxon>Pentapetalae</taxon>
        <taxon>rosids</taxon>
        <taxon>fabids</taxon>
        <taxon>Fabales</taxon>
        <taxon>Fabaceae</taxon>
        <taxon>Cercidoideae</taxon>
        <taxon>Cercideae</taxon>
        <taxon>Bauhiniinae</taxon>
        <taxon>Bauhinia</taxon>
    </lineage>
</organism>
<keyword evidence="2" id="KW-1185">Reference proteome</keyword>
<evidence type="ECO:0000313" key="1">
    <source>
        <dbReference type="EMBL" id="KAI4334033.1"/>
    </source>
</evidence>
<dbReference type="Proteomes" id="UP000828941">
    <property type="component" value="Chromosome 7"/>
</dbReference>
<name>A0ACB9NC32_BAUVA</name>
<proteinExistence type="predicted"/>